<sequence length="1558" mass="172228">MKKSKKVSVITGLLATAAVAGSVAFVAASCDDKASPEQKAFVAKYNEAGSLLQDVKDDQNAYNALSAVIAEASKLNEKSGATAQEYKDLTAKLSDAITKATVAKEALAKEAQKLVGEYPDKLKQAKAIIDSKDTPADVKNELNSVYSAQDAEYKAYLEAKKTDSNATYPFEEKSKDLTYAISLANFKLAKKSFANVVEQVKGYVEGLTQSQYSAVVTKLQKASDDQSAVVAGIKVVTEEQAKEDKNVKADTLKQVESKTNDVKAATESLKESLQTAKTEKANIDEQANKAKEQDLYTANAELAKVFIEKYENNAKYESVVNALKATLQSTKEAVSAQDATSVQINGETAKLKEALKTADVNRAMVDLNEAVKNANDYSAELSKKTEAAEKAAEIKTTLDAKVAEAQKSANTTSSKIEEATRTLLADLENAKKQYNLARYQVVKEQAEELIKTGLKTETAKTQLKERITVTESFNETKDANSSTIDHSIELLIQYMEQAKRKDVQADYDKVAAAVDQFVSEHSDAKYATINEELSDKKANTDKKVNDAYESTDKSKFNESLQAIKDATKELQAALDKANEDVKFLPYTEAVAKASEWMSTAPAEKASALLEKVKQISLEDHIFASADNDTEYNKEATPENIQEAADKIAKAIEDANKELYKSLYEASKEAATTFKNSMTDESAQTKLNDAITAQEQTVDQEEKQTAANYKAAAEALIKALEVAKLEEATAKFDAKKTEVEAKYDEFNSDQEVKNSLKAKVDALNLIVHPEPAEEQQEASKPTVEAVEQATKDLQTALDQANLEKALNAYNEKVNAITKWAFNTENVAEDTASLADAKEEKASSEESTQPATSAENTASTDSEAEQPQAQPAAASESSATTEENGSSEPEAAPAAEEQNKGALADEKTYKTLIARINSELQDKKQEVVKILKDTQKENSAKVDEINAKTTEVEALLPVYKTRKAYEDFLRSLIAAKKLAQELSPKEGQESAENPYESILTELQNSIQQENESVRAVENQTEENFKTAKTNLDAAVVKAKYQKAKKDYDTLVEKVDTLISQLPEQSSGKAKLSTAKQTASDKVTPTEQEATDFQTVIDATKELQKSYDEANKLKDFYTEKAVADNYSKDDLKDPKYKDIKKTLDEAVKAQTQIAEGATSTPEQVSAATEAVKAAVEQAKQDKALLDAKDAYFKDKAEVQKLIASLPNETNLNVLKSDYQAQLDKITEGEANFQNENYLSQDKLLKALLDNIKENLVVKAYTSISQLKDLIKRFYDADNRYMTENQFSENYRSQISAFANDVVYPLYDKYAPLYGKTDIDPLRQIVAQNMLQKVVDIYNDFYAFGVTSDYHYIANNFDNFKRLNDYVNEWYKMNPADVTAETPLVKLLGVSTDEFYFTGKLNSDSEYKADMEGKPAGYQSLIALKAESPYNLNGHENDPQWLSKQIATAQENLWVRDGYIKLFGAEDKTINDFLAYQDATRNVDLSDQTLPESTVSEISAFRAIYYTIINENVQSLTLNKKYINLFKQANVEKMAAFLATATQGHQNSASHEEDSNERTLQN</sequence>
<feature type="signal peptide" evidence="3">
    <location>
        <begin position="1"/>
        <end position="20"/>
    </location>
</feature>
<feature type="region of interest" description="Disordered" evidence="2">
    <location>
        <begin position="1061"/>
        <end position="1084"/>
    </location>
</feature>
<feature type="coiled-coil region" evidence="1">
    <location>
        <begin position="997"/>
        <end position="1058"/>
    </location>
</feature>
<name>A0ABZ2RR27_9BACT</name>
<dbReference type="PROSITE" id="PS51257">
    <property type="entry name" value="PROKAR_LIPOPROTEIN"/>
    <property type="match status" value="1"/>
</dbReference>
<feature type="compositionally biased region" description="Basic and acidic residues" evidence="2">
    <location>
        <begin position="1546"/>
        <end position="1558"/>
    </location>
</feature>
<gene>
    <name evidence="4" type="ORF">WG616_00720</name>
</gene>
<proteinExistence type="predicted"/>
<feature type="coiled-coil region" evidence="1">
    <location>
        <begin position="367"/>
        <end position="447"/>
    </location>
</feature>
<feature type="coiled-coil region" evidence="1">
    <location>
        <begin position="683"/>
        <end position="725"/>
    </location>
</feature>
<keyword evidence="5" id="KW-1185">Reference proteome</keyword>
<evidence type="ECO:0000313" key="4">
    <source>
        <dbReference type="EMBL" id="WXL28541.1"/>
    </source>
</evidence>
<reference evidence="4" key="1">
    <citation type="submission" date="2024-03" db="EMBL/GenBank/DDBJ databases">
        <title>Complete genome sequence of Mycoplasma gypis type strain B1/T1.</title>
        <authorList>
            <person name="Spergser J."/>
        </authorList>
    </citation>
    <scope>NUCLEOTIDE SEQUENCE [LARGE SCALE GENOMIC DNA]</scope>
    <source>
        <strain evidence="4">B1/T1</strain>
    </source>
</reference>
<feature type="compositionally biased region" description="Low complexity" evidence="2">
    <location>
        <begin position="863"/>
        <end position="894"/>
    </location>
</feature>
<evidence type="ECO:0000256" key="2">
    <source>
        <dbReference type="SAM" id="MobiDB-lite"/>
    </source>
</evidence>
<accession>A0ABZ2RR27</accession>
<feature type="compositionally biased region" description="Polar residues" evidence="2">
    <location>
        <begin position="846"/>
        <end position="859"/>
    </location>
</feature>
<dbReference type="Proteomes" id="UP001460679">
    <property type="component" value="Chromosome"/>
</dbReference>
<dbReference type="RefSeq" id="WP_205498801.1">
    <property type="nucleotide sequence ID" value="NZ_CP148066.1"/>
</dbReference>
<protein>
    <recommendedName>
        <fullName evidence="6">Lipoprotein</fullName>
    </recommendedName>
</protein>
<feature type="chain" id="PRO_5046567603" description="Lipoprotein" evidence="3">
    <location>
        <begin position="21"/>
        <end position="1558"/>
    </location>
</feature>
<feature type="region of interest" description="Disordered" evidence="2">
    <location>
        <begin position="829"/>
        <end position="901"/>
    </location>
</feature>
<keyword evidence="3" id="KW-0732">Signal</keyword>
<evidence type="ECO:0000256" key="1">
    <source>
        <dbReference type="SAM" id="Coils"/>
    </source>
</evidence>
<feature type="region of interest" description="Disordered" evidence="2">
    <location>
        <begin position="1538"/>
        <end position="1558"/>
    </location>
</feature>
<evidence type="ECO:0008006" key="6">
    <source>
        <dbReference type="Google" id="ProtNLM"/>
    </source>
</evidence>
<evidence type="ECO:0000256" key="3">
    <source>
        <dbReference type="SAM" id="SignalP"/>
    </source>
</evidence>
<dbReference type="EMBL" id="CP148066">
    <property type="protein sequence ID" value="WXL28541.1"/>
    <property type="molecule type" value="Genomic_DNA"/>
</dbReference>
<evidence type="ECO:0000313" key="5">
    <source>
        <dbReference type="Proteomes" id="UP001460679"/>
    </source>
</evidence>
<feature type="coiled-coil region" evidence="1">
    <location>
        <begin position="266"/>
        <end position="333"/>
    </location>
</feature>
<keyword evidence="1" id="KW-0175">Coiled coil</keyword>
<organism evidence="4 5">
    <name type="scientific">[Mycoplasma] gypis</name>
    <dbReference type="NCBI Taxonomy" id="92404"/>
    <lineage>
        <taxon>Bacteria</taxon>
        <taxon>Bacillati</taxon>
        <taxon>Mycoplasmatota</taxon>
        <taxon>Mycoplasmoidales</taxon>
        <taxon>Metamycoplasmataceae</taxon>
        <taxon>Metamycoplasma</taxon>
    </lineage>
</organism>